<evidence type="ECO:0000313" key="3">
    <source>
        <dbReference type="Proteomes" id="UP000314294"/>
    </source>
</evidence>
<feature type="region of interest" description="Disordered" evidence="1">
    <location>
        <begin position="20"/>
        <end position="43"/>
    </location>
</feature>
<protein>
    <submittedName>
        <fullName evidence="2">Uncharacterized protein</fullName>
    </submittedName>
</protein>
<feature type="compositionally biased region" description="Polar residues" evidence="1">
    <location>
        <begin position="132"/>
        <end position="142"/>
    </location>
</feature>
<dbReference type="AlphaFoldDB" id="A0A4Z2HKK1"/>
<organism evidence="2 3">
    <name type="scientific">Liparis tanakae</name>
    <name type="common">Tanaka's snailfish</name>
    <dbReference type="NCBI Taxonomy" id="230148"/>
    <lineage>
        <taxon>Eukaryota</taxon>
        <taxon>Metazoa</taxon>
        <taxon>Chordata</taxon>
        <taxon>Craniata</taxon>
        <taxon>Vertebrata</taxon>
        <taxon>Euteleostomi</taxon>
        <taxon>Actinopterygii</taxon>
        <taxon>Neopterygii</taxon>
        <taxon>Teleostei</taxon>
        <taxon>Neoteleostei</taxon>
        <taxon>Acanthomorphata</taxon>
        <taxon>Eupercaria</taxon>
        <taxon>Perciformes</taxon>
        <taxon>Cottioidei</taxon>
        <taxon>Cottales</taxon>
        <taxon>Liparidae</taxon>
        <taxon>Liparis</taxon>
    </lineage>
</organism>
<feature type="region of interest" description="Disordered" evidence="1">
    <location>
        <begin position="103"/>
        <end position="143"/>
    </location>
</feature>
<proteinExistence type="predicted"/>
<dbReference type="Proteomes" id="UP000314294">
    <property type="component" value="Unassembled WGS sequence"/>
</dbReference>
<evidence type="ECO:0000313" key="2">
    <source>
        <dbReference type="EMBL" id="TNN66296.1"/>
    </source>
</evidence>
<sequence length="157" mass="17098">MYKADCTWLAADVVPRLDRRGAQPGHSLRLTGPNTPDGLSKDTESPLILMSWMHPTKDDVTGSACCIAISAAEKGARGRADLLLFAHRQSDAALGYVQRQMRAPSSGRHEEQEAFRSSGPDIQGEHQLRKSVGSTHIQQDASRSVEVAEVLRPVQVV</sequence>
<accession>A0A4Z2HKK1</accession>
<reference evidence="2 3" key="1">
    <citation type="submission" date="2019-03" db="EMBL/GenBank/DDBJ databases">
        <title>First draft genome of Liparis tanakae, snailfish: a comprehensive survey of snailfish specific genes.</title>
        <authorList>
            <person name="Kim W."/>
            <person name="Song I."/>
            <person name="Jeong J.-H."/>
            <person name="Kim D."/>
            <person name="Kim S."/>
            <person name="Ryu S."/>
            <person name="Song J.Y."/>
            <person name="Lee S.K."/>
        </authorList>
    </citation>
    <scope>NUCLEOTIDE SEQUENCE [LARGE SCALE GENOMIC DNA]</scope>
    <source>
        <tissue evidence="2">Muscle</tissue>
    </source>
</reference>
<comment type="caution">
    <text evidence="2">The sequence shown here is derived from an EMBL/GenBank/DDBJ whole genome shotgun (WGS) entry which is preliminary data.</text>
</comment>
<evidence type="ECO:0000256" key="1">
    <source>
        <dbReference type="SAM" id="MobiDB-lite"/>
    </source>
</evidence>
<keyword evidence="3" id="KW-1185">Reference proteome</keyword>
<gene>
    <name evidence="2" type="ORF">EYF80_023530</name>
</gene>
<name>A0A4Z2HKK1_9TELE</name>
<dbReference type="EMBL" id="SRLO01000222">
    <property type="protein sequence ID" value="TNN66296.1"/>
    <property type="molecule type" value="Genomic_DNA"/>
</dbReference>